<evidence type="ECO:0000313" key="5">
    <source>
        <dbReference type="Proteomes" id="UP000653578"/>
    </source>
</evidence>
<dbReference type="PANTHER" id="PTHR43649:SF17">
    <property type="entry name" value="ABC TRANSPORTER SOLUTE BINDING PROTEIN-SUGAR TRANSPORT"/>
    <property type="match status" value="1"/>
</dbReference>
<dbReference type="RefSeq" id="WP_171636395.1">
    <property type="nucleotide sequence ID" value="NZ_WHNY01000079.1"/>
</dbReference>
<dbReference type="InterPro" id="IPR050490">
    <property type="entry name" value="Bact_solute-bd_prot1"/>
</dbReference>
<evidence type="ECO:0000259" key="3">
    <source>
        <dbReference type="Pfam" id="PF12010"/>
    </source>
</evidence>
<proteinExistence type="predicted"/>
<feature type="signal peptide" evidence="2">
    <location>
        <begin position="1"/>
        <end position="24"/>
    </location>
</feature>
<organism evidence="4 5">
    <name type="scientific">Paenibacillus plantarum</name>
    <dbReference type="NCBI Taxonomy" id="2654975"/>
    <lineage>
        <taxon>Bacteria</taxon>
        <taxon>Bacillati</taxon>
        <taxon>Bacillota</taxon>
        <taxon>Bacilli</taxon>
        <taxon>Bacillales</taxon>
        <taxon>Paenibacillaceae</taxon>
        <taxon>Paenibacillus</taxon>
    </lineage>
</organism>
<feature type="compositionally biased region" description="Low complexity" evidence="1">
    <location>
        <begin position="29"/>
        <end position="38"/>
    </location>
</feature>
<reference evidence="4 5" key="1">
    <citation type="submission" date="2019-10" db="EMBL/GenBank/DDBJ databases">
        <title>Description of Paenibacillus humi sp. nov.</title>
        <authorList>
            <person name="Carlier A."/>
            <person name="Qi S."/>
        </authorList>
    </citation>
    <scope>NUCLEOTIDE SEQUENCE [LARGE SCALE GENOMIC DNA]</scope>
    <source>
        <strain evidence="4 5">LMG 31461</strain>
    </source>
</reference>
<gene>
    <name evidence="4" type="ORF">GC096_32605</name>
</gene>
<dbReference type="EMBL" id="WHNY01000079">
    <property type="protein sequence ID" value="NOU68768.1"/>
    <property type="molecule type" value="Genomic_DNA"/>
</dbReference>
<dbReference type="InterPro" id="IPR006059">
    <property type="entry name" value="SBP"/>
</dbReference>
<feature type="chain" id="PRO_5045382352" evidence="2">
    <location>
        <begin position="25"/>
        <end position="528"/>
    </location>
</feature>
<dbReference type="Gene3D" id="3.40.190.10">
    <property type="entry name" value="Periplasmic binding protein-like II"/>
    <property type="match status" value="2"/>
</dbReference>
<dbReference type="Pfam" id="PF01547">
    <property type="entry name" value="SBP_bac_1"/>
    <property type="match status" value="1"/>
</dbReference>
<dbReference type="Pfam" id="PF12010">
    <property type="entry name" value="DUF3502"/>
    <property type="match status" value="1"/>
</dbReference>
<comment type="caution">
    <text evidence="4">The sequence shown here is derived from an EMBL/GenBank/DDBJ whole genome shotgun (WGS) entry which is preliminary data.</text>
</comment>
<dbReference type="PANTHER" id="PTHR43649">
    <property type="entry name" value="ARABINOSE-BINDING PROTEIN-RELATED"/>
    <property type="match status" value="1"/>
</dbReference>
<accession>A0ABX1XLN2</accession>
<dbReference type="PROSITE" id="PS51257">
    <property type="entry name" value="PROKAR_LIPOPROTEIN"/>
    <property type="match status" value="1"/>
</dbReference>
<dbReference type="SUPFAM" id="SSF53850">
    <property type="entry name" value="Periplasmic binding protein-like II"/>
    <property type="match status" value="1"/>
</dbReference>
<dbReference type="Proteomes" id="UP000653578">
    <property type="component" value="Unassembled WGS sequence"/>
</dbReference>
<sequence length="528" mass="59479">MRRTKHFSSAAVLLSLTLAITVFTGCSTTTTSKQTTESPKPVEGQKATETVVTKPEKEVELTMYLLGDPPKDLEPVMKEVNKKLKNDINATLKINYISWGDQNTKYPLLLASGEKFDLIYTSNWAFFQQEAPKGAFMALDDLLPKYAPKTLKETPAVAWEQSKVNGKIYMTPQTDSVPGGQGIMIREDLRKKYNVPPIKTLDDLGVYLEAVKKNEPDMIPYNIGGVDKNNITYWAFKESKENWLGVGGTGTIPFFYDNDHPDKLLTLYETPGFNKFADRMKDWSSKGYWSKSVLSNQTNAKDSFINGKSVVAYMNLMNAKDEYKKIMDKHPDWELDWIIYGGMDKPIARSSYIVDGMAINAKAANPERALMLLELLRNNQEYYDLTMYGIKGKNYELTPEGRLTLPAGLSAVDNGLAPEALGGWGWRVKQFVREADQVWPKYVDTKKKLEGKLYDAKLTNFILDTSPFKAELAAVQSVVKQYGEPINFGLVDPQTALPLLNQKLKEAGLEKIREEMAKQVAQYLATNK</sequence>
<evidence type="ECO:0000256" key="1">
    <source>
        <dbReference type="SAM" id="MobiDB-lite"/>
    </source>
</evidence>
<feature type="domain" description="DUF3502" evidence="3">
    <location>
        <begin position="458"/>
        <end position="525"/>
    </location>
</feature>
<keyword evidence="5" id="KW-1185">Reference proteome</keyword>
<feature type="region of interest" description="Disordered" evidence="1">
    <location>
        <begin position="29"/>
        <end position="48"/>
    </location>
</feature>
<keyword evidence="2" id="KW-0732">Signal</keyword>
<name>A0ABX1XLN2_9BACL</name>
<evidence type="ECO:0000313" key="4">
    <source>
        <dbReference type="EMBL" id="NOU68768.1"/>
    </source>
</evidence>
<evidence type="ECO:0000256" key="2">
    <source>
        <dbReference type="SAM" id="SignalP"/>
    </source>
</evidence>
<dbReference type="InterPro" id="IPR022627">
    <property type="entry name" value="DUF3502"/>
</dbReference>
<protein>
    <submittedName>
        <fullName evidence="4">Extracellular solute-binding protein</fullName>
    </submittedName>
</protein>